<dbReference type="AlphaFoldDB" id="A0A3N0XWJ7"/>
<organism evidence="1 2">
    <name type="scientific">Anabarilius grahami</name>
    <name type="common">Kanglang fish</name>
    <name type="synonym">Barilius grahami</name>
    <dbReference type="NCBI Taxonomy" id="495550"/>
    <lineage>
        <taxon>Eukaryota</taxon>
        <taxon>Metazoa</taxon>
        <taxon>Chordata</taxon>
        <taxon>Craniata</taxon>
        <taxon>Vertebrata</taxon>
        <taxon>Euteleostomi</taxon>
        <taxon>Actinopterygii</taxon>
        <taxon>Neopterygii</taxon>
        <taxon>Teleostei</taxon>
        <taxon>Ostariophysi</taxon>
        <taxon>Cypriniformes</taxon>
        <taxon>Xenocyprididae</taxon>
        <taxon>Xenocypridinae</taxon>
        <taxon>Xenocypridinae incertae sedis</taxon>
        <taxon>Anabarilius</taxon>
    </lineage>
</organism>
<protein>
    <submittedName>
        <fullName evidence="1">Uncharacterized protein</fullName>
    </submittedName>
</protein>
<reference evidence="1 2" key="1">
    <citation type="submission" date="2018-10" db="EMBL/GenBank/DDBJ databases">
        <title>Genome assembly for a Yunnan-Guizhou Plateau 3E fish, Anabarilius grahami (Regan), and its evolutionary and genetic applications.</title>
        <authorList>
            <person name="Jiang W."/>
        </authorList>
    </citation>
    <scope>NUCLEOTIDE SEQUENCE [LARGE SCALE GENOMIC DNA]</scope>
    <source>
        <strain evidence="1">AG-KIZ</strain>
        <tissue evidence="1">Muscle</tissue>
    </source>
</reference>
<accession>A0A3N0XWJ7</accession>
<dbReference type="Proteomes" id="UP000281406">
    <property type="component" value="Unassembled WGS sequence"/>
</dbReference>
<evidence type="ECO:0000313" key="1">
    <source>
        <dbReference type="EMBL" id="ROK08397.1"/>
    </source>
</evidence>
<dbReference type="EMBL" id="RJVU01058148">
    <property type="protein sequence ID" value="ROK08397.1"/>
    <property type="molecule type" value="Genomic_DNA"/>
</dbReference>
<proteinExistence type="predicted"/>
<sequence length="92" mass="10879">MGLTTAGCMAVTKQRVFYQRVIGARQRLDWNCRLLQRPLKYEEMLLNLIPCTAHVRCEKNGWEWLCLMIIELLDGDSKPLKEELLWRSRSKL</sequence>
<gene>
    <name evidence="1" type="ORF">DPX16_6092</name>
</gene>
<comment type="caution">
    <text evidence="1">The sequence shown here is derived from an EMBL/GenBank/DDBJ whole genome shotgun (WGS) entry which is preliminary data.</text>
</comment>
<keyword evidence="2" id="KW-1185">Reference proteome</keyword>
<evidence type="ECO:0000313" key="2">
    <source>
        <dbReference type="Proteomes" id="UP000281406"/>
    </source>
</evidence>
<name>A0A3N0XWJ7_ANAGA</name>